<feature type="transmembrane region" description="Helical" evidence="1">
    <location>
        <begin position="20"/>
        <end position="38"/>
    </location>
</feature>
<sequence length="230" mass="26235">MRNISVHPLWHTVMPVYQNGVGTVTHALSALALYLMVTKTPKAGRAFGRYLIVLQISITLVDLNFGLLSSPLNLFPIPGGLCNGVICTIFGFSGHIGITLTFFTVGYVSVSIICCFHYKFITIFELAKHRTISLKYRCTFRVAIFIIYSVPGFIHMGMYRNLEGGPEFVRKNYASLYYLFENTKYHVFVYDLTIYPAYTMLYACSSIFVTTISEKTRKLQRKLMWLLLVQ</sequence>
<keyword evidence="3" id="KW-1185">Reference proteome</keyword>
<dbReference type="AlphaFoldDB" id="A0AAN5CK66"/>
<keyword evidence="1" id="KW-1133">Transmembrane helix</keyword>
<feature type="transmembrane region" description="Helical" evidence="1">
    <location>
        <begin position="50"/>
        <end position="69"/>
    </location>
</feature>
<reference evidence="3" key="1">
    <citation type="submission" date="2022-10" db="EMBL/GenBank/DDBJ databases">
        <title>Genome assembly of Pristionchus species.</title>
        <authorList>
            <person name="Yoshida K."/>
            <person name="Sommer R.J."/>
        </authorList>
    </citation>
    <scope>NUCLEOTIDE SEQUENCE [LARGE SCALE GENOMIC DNA]</scope>
    <source>
        <strain evidence="3">RS5460</strain>
    </source>
</reference>
<proteinExistence type="predicted"/>
<evidence type="ECO:0000313" key="3">
    <source>
        <dbReference type="Proteomes" id="UP001328107"/>
    </source>
</evidence>
<dbReference type="Proteomes" id="UP001328107">
    <property type="component" value="Unassembled WGS sequence"/>
</dbReference>
<keyword evidence="1" id="KW-0472">Membrane</keyword>
<accession>A0AAN5CK66</accession>
<comment type="caution">
    <text evidence="2">The sequence shown here is derived from an EMBL/GenBank/DDBJ whole genome shotgun (WGS) entry which is preliminary data.</text>
</comment>
<dbReference type="PANTHER" id="PTHR45830:SF15">
    <property type="entry name" value="SERPENTINE RECEPTOR, CLASS I"/>
    <property type="match status" value="1"/>
</dbReference>
<evidence type="ECO:0000256" key="1">
    <source>
        <dbReference type="SAM" id="Phobius"/>
    </source>
</evidence>
<feature type="non-terminal residue" evidence="2">
    <location>
        <position position="230"/>
    </location>
</feature>
<evidence type="ECO:0008006" key="4">
    <source>
        <dbReference type="Google" id="ProtNLM"/>
    </source>
</evidence>
<dbReference type="Pfam" id="PF10327">
    <property type="entry name" value="7TM_GPCR_Sri"/>
    <property type="match status" value="1"/>
</dbReference>
<organism evidence="2 3">
    <name type="scientific">Pristionchus mayeri</name>
    <dbReference type="NCBI Taxonomy" id="1317129"/>
    <lineage>
        <taxon>Eukaryota</taxon>
        <taxon>Metazoa</taxon>
        <taxon>Ecdysozoa</taxon>
        <taxon>Nematoda</taxon>
        <taxon>Chromadorea</taxon>
        <taxon>Rhabditida</taxon>
        <taxon>Rhabditina</taxon>
        <taxon>Diplogasteromorpha</taxon>
        <taxon>Diplogasteroidea</taxon>
        <taxon>Neodiplogasteridae</taxon>
        <taxon>Pristionchus</taxon>
    </lineage>
</organism>
<gene>
    <name evidence="2" type="ORF">PMAYCL1PPCAC_16058</name>
</gene>
<feature type="transmembrane region" description="Helical" evidence="1">
    <location>
        <begin position="192"/>
        <end position="212"/>
    </location>
</feature>
<dbReference type="EMBL" id="BTRK01000004">
    <property type="protein sequence ID" value="GMR45863.1"/>
    <property type="molecule type" value="Genomic_DNA"/>
</dbReference>
<name>A0AAN5CK66_9BILA</name>
<dbReference type="PANTHER" id="PTHR45830">
    <property type="entry name" value="SERPENTINE RECEPTOR, CLASS I"/>
    <property type="match status" value="1"/>
</dbReference>
<feature type="transmembrane region" description="Helical" evidence="1">
    <location>
        <begin position="138"/>
        <end position="158"/>
    </location>
</feature>
<feature type="transmembrane region" description="Helical" evidence="1">
    <location>
        <begin position="89"/>
        <end position="118"/>
    </location>
</feature>
<keyword evidence="1" id="KW-0812">Transmembrane</keyword>
<protein>
    <recommendedName>
        <fullName evidence="4">G protein-coupled receptor</fullName>
    </recommendedName>
</protein>
<evidence type="ECO:0000313" key="2">
    <source>
        <dbReference type="EMBL" id="GMR45863.1"/>
    </source>
</evidence>
<dbReference type="InterPro" id="IPR019429">
    <property type="entry name" value="7TM_GPCR_serpentine_rcpt_Sri"/>
</dbReference>